<dbReference type="EMBL" id="RXGA01000003">
    <property type="protein sequence ID" value="RWX73392.1"/>
    <property type="molecule type" value="Genomic_DNA"/>
</dbReference>
<evidence type="ECO:0000313" key="3">
    <source>
        <dbReference type="Proteomes" id="UP000288215"/>
    </source>
</evidence>
<keyword evidence="1" id="KW-1133">Transmembrane helix</keyword>
<sequence length="194" mass="21636">MGPNTLRRAAGAFSLLAPPILFANLLFIINYGSVVETVFFATLALLYIIMMASRVNYSDLLMGRVNFDGIPTYLREALVETNQRGDYVNVEIMRMLGKKPKMSQSEAARWLNAKGISLTQPAVAKYLSRLEGLGMLSSTKTAYVKQYSLCGVGVAALRAIEQVLPQRYFWFIIRNEIGVRTFKPISSEVTLPND</sequence>
<keyword evidence="1" id="KW-0812">Transmembrane</keyword>
<reference evidence="2 3" key="1">
    <citation type="submission" date="2018-12" db="EMBL/GenBank/DDBJ databases">
        <title>The complete genome of the methanogenic archaea of the candidate phylum Verstraetearchaeota, obtained from the metagenome of underground thermal water.</title>
        <authorList>
            <person name="Kadnikov V.V."/>
            <person name="Mardanov A.V."/>
            <person name="Beletsky A.V."/>
            <person name="Karnachuk O.V."/>
            <person name="Ravin N.V."/>
        </authorList>
    </citation>
    <scope>NUCLEOTIDE SEQUENCE [LARGE SCALE GENOMIC DNA]</scope>
    <source>
        <strain evidence="2">Ch88</strain>
    </source>
</reference>
<name>A0A3S3TRY3_METS7</name>
<evidence type="ECO:0000256" key="1">
    <source>
        <dbReference type="SAM" id="Phobius"/>
    </source>
</evidence>
<dbReference type="InterPro" id="IPR036390">
    <property type="entry name" value="WH_DNA-bd_sf"/>
</dbReference>
<dbReference type="SUPFAM" id="SSF46785">
    <property type="entry name" value="Winged helix' DNA-binding domain"/>
    <property type="match status" value="1"/>
</dbReference>
<organism evidence="2 3">
    <name type="scientific">Methanosuratincola subterraneus</name>
    <dbReference type="NCBI Taxonomy" id="2593994"/>
    <lineage>
        <taxon>Archaea</taxon>
        <taxon>Thermoproteota</taxon>
        <taxon>Methanosuratincolia</taxon>
        <taxon>Candidatus Methanomethylicales</taxon>
        <taxon>Candidatus Methanomethylicaceae</taxon>
        <taxon>Candidatus Methanosuratincola (ex Vanwonterghem et al. 2016)</taxon>
    </lineage>
</organism>
<proteinExistence type="predicted"/>
<keyword evidence="1" id="KW-0472">Membrane</keyword>
<dbReference type="Proteomes" id="UP000288215">
    <property type="component" value="Unassembled WGS sequence"/>
</dbReference>
<gene>
    <name evidence="2" type="ORF">Metus_1366</name>
</gene>
<comment type="caution">
    <text evidence="2">The sequence shown here is derived from an EMBL/GenBank/DDBJ whole genome shotgun (WGS) entry which is preliminary data.</text>
</comment>
<feature type="transmembrane region" description="Helical" evidence="1">
    <location>
        <begin position="38"/>
        <end position="57"/>
    </location>
</feature>
<dbReference type="AlphaFoldDB" id="A0A3S3TRY3"/>
<evidence type="ECO:0000313" key="2">
    <source>
        <dbReference type="EMBL" id="RWX73392.1"/>
    </source>
</evidence>
<protein>
    <submittedName>
        <fullName evidence="2">Uncharacterized protein</fullName>
    </submittedName>
</protein>
<feature type="transmembrane region" description="Helical" evidence="1">
    <location>
        <begin position="12"/>
        <end position="32"/>
    </location>
</feature>
<accession>A0A3S3TRY3</accession>